<dbReference type="OrthoDB" id="3397424at2"/>
<dbReference type="Pfam" id="PF13563">
    <property type="entry name" value="2_5_RNA_ligase2"/>
    <property type="match status" value="1"/>
</dbReference>
<evidence type="ECO:0000313" key="1">
    <source>
        <dbReference type="EMBL" id="EWT02368.1"/>
    </source>
</evidence>
<reference evidence="1 2" key="1">
    <citation type="submission" date="2013-08" db="EMBL/GenBank/DDBJ databases">
        <title>Intrasporangium oryzae NRRL B-24470.</title>
        <authorList>
            <person name="Liu H."/>
            <person name="Wang G."/>
        </authorList>
    </citation>
    <scope>NUCLEOTIDE SEQUENCE [LARGE SCALE GENOMIC DNA]</scope>
    <source>
        <strain evidence="1 2">NRRL B-24470</strain>
    </source>
</reference>
<gene>
    <name evidence="1" type="ORF">N865_06230</name>
</gene>
<evidence type="ECO:0008006" key="3">
    <source>
        <dbReference type="Google" id="ProtNLM"/>
    </source>
</evidence>
<comment type="caution">
    <text evidence="1">The sequence shown here is derived from an EMBL/GenBank/DDBJ whole genome shotgun (WGS) entry which is preliminary data.</text>
</comment>
<keyword evidence="2" id="KW-1185">Reference proteome</keyword>
<organism evidence="1 2">
    <name type="scientific">Intrasporangium oryzae NRRL B-24470</name>
    <dbReference type="NCBI Taxonomy" id="1386089"/>
    <lineage>
        <taxon>Bacteria</taxon>
        <taxon>Bacillati</taxon>
        <taxon>Actinomycetota</taxon>
        <taxon>Actinomycetes</taxon>
        <taxon>Micrococcales</taxon>
        <taxon>Intrasporangiaceae</taxon>
        <taxon>Intrasporangium</taxon>
    </lineage>
</organism>
<dbReference type="AlphaFoldDB" id="W9GC18"/>
<proteinExistence type="predicted"/>
<name>W9GC18_9MICO</name>
<dbReference type="STRING" id="1386089.N865_06230"/>
<evidence type="ECO:0000313" key="2">
    <source>
        <dbReference type="Proteomes" id="UP000019489"/>
    </source>
</evidence>
<dbReference type="Gene3D" id="3.90.1140.10">
    <property type="entry name" value="Cyclic phosphodiesterase"/>
    <property type="match status" value="1"/>
</dbReference>
<sequence>MPVSTRDACREAWAVSLHSVEALLDPATDAAVRAEWRALLDAGLPSQASHPGATNAPHVTLSGASAVPPEVEARLPGAIEASEARLPLAVRLGPLLLLGSRGPVLARLVLATTPLLRLQDDVAAAMAACDEVPVTLLPGRWTPHVTLARGLQPEEVGRALAVLESVGHPAARDGELVAVRRWDPVAKRVWEVAVAGPTMGP</sequence>
<accession>W9GC18</accession>
<dbReference type="EMBL" id="AWSA01000011">
    <property type="protein sequence ID" value="EWT02368.1"/>
    <property type="molecule type" value="Genomic_DNA"/>
</dbReference>
<dbReference type="InterPro" id="IPR009097">
    <property type="entry name" value="Cyclic_Pdiesterase"/>
</dbReference>
<dbReference type="eggNOG" id="COG1514">
    <property type="taxonomic scope" value="Bacteria"/>
</dbReference>
<dbReference type="PATRIC" id="fig|1386089.3.peg.1374"/>
<dbReference type="Proteomes" id="UP000019489">
    <property type="component" value="Unassembled WGS sequence"/>
</dbReference>
<dbReference type="SUPFAM" id="SSF55144">
    <property type="entry name" value="LigT-like"/>
    <property type="match status" value="1"/>
</dbReference>
<protein>
    <recommendedName>
        <fullName evidence="3">2'-5' RNA ligase</fullName>
    </recommendedName>
</protein>